<reference evidence="4 5" key="1">
    <citation type="submission" date="2019-09" db="EMBL/GenBank/DDBJ databases">
        <authorList>
            <person name="Depoorter E."/>
        </authorList>
    </citation>
    <scope>NUCLEOTIDE SEQUENCE [LARGE SCALE GENOMIC DNA]</scope>
    <source>
        <strain evidence="4">LMG 30113</strain>
    </source>
</reference>
<proteinExistence type="inferred from homology"/>
<feature type="domain" description="GST N-terminal" evidence="2">
    <location>
        <begin position="41"/>
        <end position="124"/>
    </location>
</feature>
<dbReference type="Gene3D" id="3.40.30.10">
    <property type="entry name" value="Glutaredoxin"/>
    <property type="match status" value="1"/>
</dbReference>
<dbReference type="SFLD" id="SFLDG00358">
    <property type="entry name" value="Main_(cytGST)"/>
    <property type="match status" value="1"/>
</dbReference>
<protein>
    <submittedName>
        <fullName evidence="4">Maleylacetoacetate isomerase</fullName>
    </submittedName>
</protein>
<dbReference type="GO" id="GO:0006559">
    <property type="term" value="P:L-phenylalanine catabolic process"/>
    <property type="evidence" value="ECO:0007669"/>
    <property type="project" value="TreeGrafter"/>
</dbReference>
<dbReference type="NCBIfam" id="TIGR01262">
    <property type="entry name" value="maiA"/>
    <property type="match status" value="1"/>
</dbReference>
<dbReference type="InterPro" id="IPR034330">
    <property type="entry name" value="GST_Zeta_C"/>
</dbReference>
<dbReference type="InterPro" id="IPR036249">
    <property type="entry name" value="Thioredoxin-like_sf"/>
</dbReference>
<dbReference type="CDD" id="cd03191">
    <property type="entry name" value="GST_C_Zeta"/>
    <property type="match status" value="1"/>
</dbReference>
<comment type="similarity">
    <text evidence="1">Belongs to the GST superfamily. Zeta family.</text>
</comment>
<dbReference type="InterPro" id="IPR005955">
    <property type="entry name" value="GST_Zeta"/>
</dbReference>
<dbReference type="Proteomes" id="UP000494330">
    <property type="component" value="Unassembled WGS sequence"/>
</dbReference>
<evidence type="ECO:0000259" key="3">
    <source>
        <dbReference type="PROSITE" id="PS50405"/>
    </source>
</evidence>
<dbReference type="SUPFAM" id="SSF52833">
    <property type="entry name" value="Thioredoxin-like"/>
    <property type="match status" value="1"/>
</dbReference>
<dbReference type="GO" id="GO:0006749">
    <property type="term" value="P:glutathione metabolic process"/>
    <property type="evidence" value="ECO:0007669"/>
    <property type="project" value="TreeGrafter"/>
</dbReference>
<organism evidence="4 5">
    <name type="scientific">Burkholderia paludis</name>
    <dbReference type="NCBI Taxonomy" id="1506587"/>
    <lineage>
        <taxon>Bacteria</taxon>
        <taxon>Pseudomonadati</taxon>
        <taxon>Pseudomonadota</taxon>
        <taxon>Betaproteobacteria</taxon>
        <taxon>Burkholderiales</taxon>
        <taxon>Burkholderiaceae</taxon>
        <taxon>Burkholderia</taxon>
        <taxon>Burkholderia cepacia complex</taxon>
    </lineage>
</organism>
<gene>
    <name evidence="4" type="ORF">BPA30113_03219</name>
</gene>
<dbReference type="PANTHER" id="PTHR42673:SF21">
    <property type="entry name" value="GLUTATHIONE S-TRANSFERASE YFCF"/>
    <property type="match status" value="1"/>
</dbReference>
<dbReference type="GO" id="GO:0016034">
    <property type="term" value="F:maleylacetoacetate isomerase activity"/>
    <property type="evidence" value="ECO:0007669"/>
    <property type="project" value="TreeGrafter"/>
</dbReference>
<evidence type="ECO:0000256" key="1">
    <source>
        <dbReference type="ARBA" id="ARBA00010007"/>
    </source>
</evidence>
<dbReference type="EMBL" id="CABVQD010000009">
    <property type="protein sequence ID" value="VWB71428.1"/>
    <property type="molecule type" value="Genomic_DNA"/>
</dbReference>
<dbReference type="PANTHER" id="PTHR42673">
    <property type="entry name" value="MALEYLACETOACETATE ISOMERASE"/>
    <property type="match status" value="1"/>
</dbReference>
<dbReference type="SUPFAM" id="SSF47616">
    <property type="entry name" value="GST C-terminal domain-like"/>
    <property type="match status" value="1"/>
</dbReference>
<feature type="domain" description="GST C-terminal" evidence="3">
    <location>
        <begin position="129"/>
        <end position="256"/>
    </location>
</feature>
<dbReference type="Pfam" id="PF13417">
    <property type="entry name" value="GST_N_3"/>
    <property type="match status" value="1"/>
</dbReference>
<dbReference type="CDD" id="cd03042">
    <property type="entry name" value="GST_N_Zeta"/>
    <property type="match status" value="1"/>
</dbReference>
<dbReference type="InterPro" id="IPR034333">
    <property type="entry name" value="GST_Zeta_N"/>
</dbReference>
<keyword evidence="4" id="KW-0413">Isomerase</keyword>
<accession>A0A6J5ECE6</accession>
<evidence type="ECO:0000259" key="2">
    <source>
        <dbReference type="PROSITE" id="PS50404"/>
    </source>
</evidence>
<keyword evidence="5" id="KW-1185">Reference proteome</keyword>
<dbReference type="PROSITE" id="PS50404">
    <property type="entry name" value="GST_NTER"/>
    <property type="match status" value="1"/>
</dbReference>
<name>A0A6J5ECE6_9BURK</name>
<dbReference type="AlphaFoldDB" id="A0A6J5ECE6"/>
<dbReference type="InterPro" id="IPR040079">
    <property type="entry name" value="Glutathione_S-Trfase"/>
</dbReference>
<dbReference type="GO" id="GO:0004364">
    <property type="term" value="F:glutathione transferase activity"/>
    <property type="evidence" value="ECO:0007669"/>
    <property type="project" value="TreeGrafter"/>
</dbReference>
<dbReference type="FunFam" id="1.20.1050.10:FF:000017">
    <property type="entry name" value="Maleylacetoacetate isomerase"/>
    <property type="match status" value="1"/>
</dbReference>
<dbReference type="Gene3D" id="1.20.1050.10">
    <property type="match status" value="1"/>
</dbReference>
<dbReference type="InterPro" id="IPR036282">
    <property type="entry name" value="Glutathione-S-Trfase_C_sf"/>
</dbReference>
<dbReference type="InterPro" id="IPR010987">
    <property type="entry name" value="Glutathione-S-Trfase_C-like"/>
</dbReference>
<dbReference type="Pfam" id="PF13410">
    <property type="entry name" value="GST_C_2"/>
    <property type="match status" value="1"/>
</dbReference>
<dbReference type="GO" id="GO:0005737">
    <property type="term" value="C:cytoplasm"/>
    <property type="evidence" value="ECO:0007669"/>
    <property type="project" value="InterPro"/>
</dbReference>
<dbReference type="SFLD" id="SFLDS00019">
    <property type="entry name" value="Glutathione_Transferase_(cytos"/>
    <property type="match status" value="1"/>
</dbReference>
<sequence>MPEYRTGAAGASAATHRARYTLVPGGAAPVPLPAEYDQERHPMKLYSYFRSSASYRVRIALNLKRLPFDYVPVHMLRDGGEQLKDAYRALNPDAVVPTLADGDATLQQSLAIIEYLEETHPEPALLPTLPVDRAYVRAVALQVACEIHPLNNLRVLKYLKHTLQVSEEAKTAWYRHWIEAGFETLETRLANDPRTGKLCFGDTPTLADVCLVPQVFNANRFSIDTTRYPTIQRIVDHASALDAFKAAEPGVQPDAE</sequence>
<dbReference type="InterPro" id="IPR004045">
    <property type="entry name" value="Glutathione_S-Trfase_N"/>
</dbReference>
<evidence type="ECO:0000313" key="4">
    <source>
        <dbReference type="EMBL" id="VWB71428.1"/>
    </source>
</evidence>
<evidence type="ECO:0000313" key="5">
    <source>
        <dbReference type="Proteomes" id="UP000494330"/>
    </source>
</evidence>
<dbReference type="PROSITE" id="PS50405">
    <property type="entry name" value="GST_CTER"/>
    <property type="match status" value="1"/>
</dbReference>